<dbReference type="SMART" id="SM00504">
    <property type="entry name" value="Ubox"/>
    <property type="match status" value="1"/>
</dbReference>
<feature type="domain" description="U-box" evidence="6">
    <location>
        <begin position="361"/>
        <end position="440"/>
    </location>
</feature>
<keyword evidence="4" id="KW-0808">Transferase</keyword>
<dbReference type="CDD" id="cd16655">
    <property type="entry name" value="RING-Ubox_WDSUB1-like"/>
    <property type="match status" value="1"/>
</dbReference>
<feature type="compositionally biased region" description="Low complexity" evidence="5">
    <location>
        <begin position="961"/>
        <end position="972"/>
    </location>
</feature>
<gene>
    <name evidence="7" type="ORF">NCGR_LOCUS63647</name>
</gene>
<dbReference type="InterPro" id="IPR016024">
    <property type="entry name" value="ARM-type_fold"/>
</dbReference>
<proteinExistence type="predicted"/>
<comment type="caution">
    <text evidence="7">The sequence shown here is derived from an EMBL/GenBank/DDBJ whole genome shotgun (WGS) entry which is preliminary data.</text>
</comment>
<evidence type="ECO:0000256" key="3">
    <source>
        <dbReference type="ARBA" id="ARBA00012483"/>
    </source>
</evidence>
<dbReference type="EMBL" id="CAJGYO010000019">
    <property type="protein sequence ID" value="CAD6339549.1"/>
    <property type="molecule type" value="Genomic_DNA"/>
</dbReference>
<dbReference type="InterPro" id="IPR000225">
    <property type="entry name" value="Armadillo"/>
</dbReference>
<dbReference type="EC" id="2.3.2.27" evidence="3"/>
<protein>
    <recommendedName>
        <fullName evidence="3">RING-type E3 ubiquitin transferase</fullName>
        <ecNumber evidence="3">2.3.2.27</ecNumber>
    </recommendedName>
</protein>
<evidence type="ECO:0000313" key="8">
    <source>
        <dbReference type="Proteomes" id="UP000604825"/>
    </source>
</evidence>
<evidence type="ECO:0000256" key="5">
    <source>
        <dbReference type="SAM" id="MobiDB-lite"/>
    </source>
</evidence>
<dbReference type="SUPFAM" id="SSF48371">
    <property type="entry name" value="ARM repeat"/>
    <property type="match status" value="2"/>
</dbReference>
<dbReference type="AlphaFoldDB" id="A0A811SAA6"/>
<comment type="catalytic activity">
    <reaction evidence="1">
        <text>S-ubiquitinyl-[E2 ubiquitin-conjugating enzyme]-L-cysteine + [acceptor protein]-L-lysine = [E2 ubiquitin-conjugating enzyme]-L-cysteine + N(6)-ubiquitinyl-[acceptor protein]-L-lysine.</text>
        <dbReference type="EC" id="2.3.2.27"/>
    </reaction>
</comment>
<dbReference type="PANTHER" id="PTHR45958:SF4">
    <property type="entry name" value="U-BOX DOMAIN-CONTAINING PROTEIN 42-RELATED"/>
    <property type="match status" value="1"/>
</dbReference>
<reference evidence="7" key="1">
    <citation type="submission" date="2020-10" db="EMBL/GenBank/DDBJ databases">
        <authorList>
            <person name="Han B."/>
            <person name="Lu T."/>
            <person name="Zhao Q."/>
            <person name="Huang X."/>
            <person name="Zhao Y."/>
        </authorList>
    </citation>
    <scope>NUCLEOTIDE SEQUENCE</scope>
</reference>
<keyword evidence="8" id="KW-1185">Reference proteome</keyword>
<feature type="region of interest" description="Disordered" evidence="5">
    <location>
        <begin position="961"/>
        <end position="981"/>
    </location>
</feature>
<dbReference type="Gene3D" id="3.30.40.10">
    <property type="entry name" value="Zinc/RING finger domain, C3HC4 (zinc finger)"/>
    <property type="match status" value="1"/>
</dbReference>
<dbReference type="PROSITE" id="PS51698">
    <property type="entry name" value="U_BOX"/>
    <property type="match status" value="1"/>
</dbReference>
<dbReference type="Pfam" id="PF04564">
    <property type="entry name" value="U-box"/>
    <property type="match status" value="1"/>
</dbReference>
<organism evidence="7 8">
    <name type="scientific">Miscanthus lutarioriparius</name>
    <dbReference type="NCBI Taxonomy" id="422564"/>
    <lineage>
        <taxon>Eukaryota</taxon>
        <taxon>Viridiplantae</taxon>
        <taxon>Streptophyta</taxon>
        <taxon>Embryophyta</taxon>
        <taxon>Tracheophyta</taxon>
        <taxon>Spermatophyta</taxon>
        <taxon>Magnoliopsida</taxon>
        <taxon>Liliopsida</taxon>
        <taxon>Poales</taxon>
        <taxon>Poaceae</taxon>
        <taxon>PACMAD clade</taxon>
        <taxon>Panicoideae</taxon>
        <taxon>Andropogonodae</taxon>
        <taxon>Andropogoneae</taxon>
        <taxon>Saccharinae</taxon>
        <taxon>Miscanthus</taxon>
    </lineage>
</organism>
<evidence type="ECO:0000313" key="7">
    <source>
        <dbReference type="EMBL" id="CAD6339549.1"/>
    </source>
</evidence>
<dbReference type="GO" id="GO:0016567">
    <property type="term" value="P:protein ubiquitination"/>
    <property type="evidence" value="ECO:0007669"/>
    <property type="project" value="UniProtKB-UniPathway"/>
</dbReference>
<dbReference type="InterPro" id="IPR013083">
    <property type="entry name" value="Znf_RING/FYVE/PHD"/>
</dbReference>
<comment type="pathway">
    <text evidence="2">Protein modification; protein ubiquitination.</text>
</comment>
<dbReference type="GO" id="GO:0061630">
    <property type="term" value="F:ubiquitin protein ligase activity"/>
    <property type="evidence" value="ECO:0007669"/>
    <property type="project" value="UniProtKB-EC"/>
</dbReference>
<evidence type="ECO:0000259" key="6">
    <source>
        <dbReference type="PROSITE" id="PS51698"/>
    </source>
</evidence>
<evidence type="ECO:0000256" key="4">
    <source>
        <dbReference type="ARBA" id="ARBA00022679"/>
    </source>
</evidence>
<dbReference type="OrthoDB" id="10064100at2759"/>
<sequence length="1177" mass="128082">MARHPDVVSWDVELSPEGVAHLQSVGAIALLRCRDNDRKHVQPVGLAQYALRGDDVDVGEASEARLARAPPADPKRGGGVTPDGLGCSMVSDLTESMVDGAVFEAKLTVAGTRLLPLTKRRLSPPRQRHPAGWHQCHLHPNRQAPLQKLRPNSARVRSEAQARKASLAESVLAAISELMSSAASAVDAEHENFLDVGSHLHHGALPATEVQKQAQGSPTNTLHVMEYLAANVDLAKDLITRCSAIAQQLMDDDLLGITEDLDKVITNISSELNNIQASTFESSRFAEPAVSGHLQVVRNRHGYSEGDVPMAVAVERPRRRTLHNSDMPRLVDFLQGMYQESHELGGQTFSSLPEVAEYVEPLYDSFFCPLTNKVMVDPVTAESGVTYDRKAIEDYFDKFTDGSEPVICPVTKMAMQSKTLRSNLPLKSTIAEWVTRNEATRVRIARTALSMANTEAMVLEAIHELKVLARLRRKNRDQMHKIGITKFLPRLLGHKDAFIRCDSLDLLCLLVEDDAGKEIIAKTRAISRTIKLLSSSSTDERHAAISFLVELSKSELLLENIGSTAGSILILTTMKFNSSSDPIAAEKAGEVLENLEKCPKNIKYMAESGYLDPLQRHLVEGSEDVQMEMVSYLGELVQKQEMTINIAGSASEILVKMVCSGNTAIRKAALDVLVQISSHHPNAKTLVDAGAVPVMVQELFIRKIDDEPMGSKTEAAAVLANIVESGLDPEAITVNKEGHVITSKYSVYNFAHMLKCSMPDTLNLSIVRVLLALTALPKPLATVVSVMKEQDSCQTVIELMGSLTESLVIAAMKLLIALSPKMGHTIAEKLCKAPGQPGKLVKCIGLHGRIMERHAMSAALLAKQPYQHMALNLALINEGAVVTVLAKIEEMQRGETRASRHAKAYMEGLVGVLVRLTTTLYDPDVLLAAMDHNLTSVLADLVRSAGSDEVQRLAAVGLENLSSQSPNLSQPPTEERRPKKKNILRRLREAHAGRVHDNNRRPPAHSGRVCPVHRGVCSPSTTFCLVEAGAVEGLLCVLESSENGRVVEAALGALCTLMDDDVDVTSGVAVLAEHDAARHVLRALRQRRDDGRRGAGAGAGAGGGETVTRRCFWAVERFLAHGSERCVREVTSDRALPSLLVSAFHTGDAATKQVAESLLRCLHRMPDYSATYESVEL</sequence>
<dbReference type="InterPro" id="IPR011989">
    <property type="entry name" value="ARM-like"/>
</dbReference>
<evidence type="ECO:0000256" key="1">
    <source>
        <dbReference type="ARBA" id="ARBA00000900"/>
    </source>
</evidence>
<dbReference type="SMART" id="SM00185">
    <property type="entry name" value="ARM"/>
    <property type="match status" value="7"/>
</dbReference>
<name>A0A811SAA6_9POAL</name>
<dbReference type="Gene3D" id="1.25.10.10">
    <property type="entry name" value="Leucine-rich Repeat Variant"/>
    <property type="match status" value="3"/>
</dbReference>
<dbReference type="InterPro" id="IPR003613">
    <property type="entry name" value="Ubox_domain"/>
</dbReference>
<dbReference type="PANTHER" id="PTHR45958">
    <property type="entry name" value="RING-TYPE E3 UBIQUITIN TRANSFERASE"/>
    <property type="match status" value="1"/>
</dbReference>
<dbReference type="InterPro" id="IPR052608">
    <property type="entry name" value="U-box_domain_protein"/>
</dbReference>
<accession>A0A811SAA6</accession>
<dbReference type="SUPFAM" id="SSF57850">
    <property type="entry name" value="RING/U-box"/>
    <property type="match status" value="1"/>
</dbReference>
<dbReference type="UniPathway" id="UPA00143"/>
<evidence type="ECO:0000256" key="2">
    <source>
        <dbReference type="ARBA" id="ARBA00004906"/>
    </source>
</evidence>
<dbReference type="Proteomes" id="UP000604825">
    <property type="component" value="Unassembled WGS sequence"/>
</dbReference>